<dbReference type="AlphaFoldDB" id="A0A263BX09"/>
<keyword evidence="3" id="KW-1185">Reference proteome</keyword>
<feature type="transmembrane region" description="Helical" evidence="1">
    <location>
        <begin position="28"/>
        <end position="48"/>
    </location>
</feature>
<keyword evidence="1" id="KW-0472">Membrane</keyword>
<feature type="transmembrane region" description="Helical" evidence="1">
    <location>
        <begin position="6"/>
        <end position="21"/>
    </location>
</feature>
<keyword evidence="1" id="KW-0812">Transmembrane</keyword>
<reference evidence="2 3" key="2">
    <citation type="submission" date="2017-09" db="EMBL/GenBank/DDBJ databases">
        <title>Bacillus patelloidae sp. nov., isolated from the intestinal tract of a marine limpet.</title>
        <authorList>
            <person name="Liu R."/>
            <person name="Dong C."/>
            <person name="Shao Z."/>
        </authorList>
    </citation>
    <scope>NUCLEOTIDE SEQUENCE [LARGE SCALE GENOMIC DNA]</scope>
    <source>
        <strain evidence="2 3">SA5d-4</strain>
    </source>
</reference>
<dbReference type="RefSeq" id="WP_094920473.1">
    <property type="nucleotide sequence ID" value="NZ_NPIA01000001.1"/>
</dbReference>
<dbReference type="Proteomes" id="UP000217083">
    <property type="component" value="Unassembled WGS sequence"/>
</dbReference>
<evidence type="ECO:0000256" key="1">
    <source>
        <dbReference type="SAM" id="Phobius"/>
    </source>
</evidence>
<sequence length="155" mass="18749">MTLFIYIIIAWLLAGIFVMLPKRSDNLAYLFLFMILSIVNINIYYIRYEKFHLATYPETYLEYISLIIERSLNVPLFVLFFIYSFESVSSKKEKIGFFLFWITLFGVYDWLGTMLNVKIYLHWNSLFSILLYIFYINLAFLLKSWFNKRNWGAEK</sequence>
<evidence type="ECO:0000313" key="2">
    <source>
        <dbReference type="EMBL" id="OZM58108.1"/>
    </source>
</evidence>
<dbReference type="EMBL" id="NPIA01000001">
    <property type="protein sequence ID" value="OZM58108.1"/>
    <property type="molecule type" value="Genomic_DNA"/>
</dbReference>
<comment type="caution">
    <text evidence="2">The sequence shown here is derived from an EMBL/GenBank/DDBJ whole genome shotgun (WGS) entry which is preliminary data.</text>
</comment>
<accession>A0A263BX09</accession>
<gene>
    <name evidence="2" type="ORF">CIB95_00580</name>
</gene>
<reference evidence="3" key="1">
    <citation type="submission" date="2017-08" db="EMBL/GenBank/DDBJ databases">
        <authorList>
            <person name="Huang Z."/>
        </authorList>
    </citation>
    <scope>NUCLEOTIDE SEQUENCE [LARGE SCALE GENOMIC DNA]</scope>
    <source>
        <strain evidence="3">SA5d-4</strain>
    </source>
</reference>
<feature type="transmembrane region" description="Helical" evidence="1">
    <location>
        <begin position="95"/>
        <end position="111"/>
    </location>
</feature>
<keyword evidence="1" id="KW-1133">Transmembrane helix</keyword>
<protein>
    <submittedName>
        <fullName evidence="2">Uncharacterized protein</fullName>
    </submittedName>
</protein>
<proteinExistence type="predicted"/>
<organism evidence="2 3">
    <name type="scientific">Lottiidibacillus patelloidae</name>
    <dbReference type="NCBI Taxonomy" id="2670334"/>
    <lineage>
        <taxon>Bacteria</taxon>
        <taxon>Bacillati</taxon>
        <taxon>Bacillota</taxon>
        <taxon>Bacilli</taxon>
        <taxon>Bacillales</taxon>
        <taxon>Bacillaceae</taxon>
        <taxon>Lottiidibacillus</taxon>
    </lineage>
</organism>
<name>A0A263BX09_9BACI</name>
<feature type="transmembrane region" description="Helical" evidence="1">
    <location>
        <begin position="60"/>
        <end position="83"/>
    </location>
</feature>
<feature type="transmembrane region" description="Helical" evidence="1">
    <location>
        <begin position="123"/>
        <end position="142"/>
    </location>
</feature>
<evidence type="ECO:0000313" key="3">
    <source>
        <dbReference type="Proteomes" id="UP000217083"/>
    </source>
</evidence>